<dbReference type="PANTHER" id="PTHR37943">
    <property type="entry name" value="PROTEIN VES"/>
    <property type="match status" value="1"/>
</dbReference>
<dbReference type="Pfam" id="PF05962">
    <property type="entry name" value="HutD"/>
    <property type="match status" value="1"/>
</dbReference>
<comment type="caution">
    <text evidence="1">The sequence shown here is derived from an EMBL/GenBank/DDBJ whole genome shotgun (WGS) entry which is preliminary data.</text>
</comment>
<name>A0A1N7S2D6_9BURK</name>
<organism evidence="1 2">
    <name type="scientific">Paraburkholderia piptadeniae</name>
    <dbReference type="NCBI Taxonomy" id="1701573"/>
    <lineage>
        <taxon>Bacteria</taxon>
        <taxon>Pseudomonadati</taxon>
        <taxon>Pseudomonadota</taxon>
        <taxon>Betaproteobacteria</taxon>
        <taxon>Burkholderiales</taxon>
        <taxon>Burkholderiaceae</taxon>
        <taxon>Paraburkholderia</taxon>
    </lineage>
</organism>
<dbReference type="InterPro" id="IPR010282">
    <property type="entry name" value="Uncharacterised_HutD/Ves"/>
</dbReference>
<sequence length="206" mass="21850">MVWAPFPEEQPMSPMQVRDIASVPSGKWRNGKGVTRTLAAEGTDWRVSIAEVERDGPYSMFDGMTRLSVILRGKGVVLRAGSLTTTLTPFAVAEYDGGVAWDASLLDGPVTALNVICKRHIFRPTVRALTGHLSVPAGATAIVLAAGRACHAIASPEAPPHRIAVDQFAVFQQLEHPVRISPDPVGGNDGGFGLVPQLVIIEPAAV</sequence>
<gene>
    <name evidence="1" type="ORF">BN2476_300052</name>
</gene>
<evidence type="ECO:0000313" key="1">
    <source>
        <dbReference type="EMBL" id="SIT41528.1"/>
    </source>
</evidence>
<protein>
    <recommendedName>
        <fullName evidence="3">HutD family protein</fullName>
    </recommendedName>
</protein>
<keyword evidence="2" id="KW-1185">Reference proteome</keyword>
<dbReference type="InterPro" id="IPR011051">
    <property type="entry name" value="RmlC_Cupin_sf"/>
</dbReference>
<dbReference type="SUPFAM" id="SSF51182">
    <property type="entry name" value="RmlC-like cupins"/>
    <property type="match status" value="1"/>
</dbReference>
<dbReference type="Gene3D" id="2.60.120.10">
    <property type="entry name" value="Jelly Rolls"/>
    <property type="match status" value="1"/>
</dbReference>
<reference evidence="1" key="1">
    <citation type="submission" date="2016-12" db="EMBL/GenBank/DDBJ databases">
        <authorList>
            <person name="Moulin L."/>
        </authorList>
    </citation>
    <scope>NUCLEOTIDE SEQUENCE [LARGE SCALE GENOMIC DNA]</scope>
    <source>
        <strain evidence="1">STM 7183</strain>
    </source>
</reference>
<proteinExistence type="predicted"/>
<dbReference type="PANTHER" id="PTHR37943:SF1">
    <property type="entry name" value="PROTEIN VES"/>
    <property type="match status" value="1"/>
</dbReference>
<accession>A0A1N7S2D6</accession>
<dbReference type="InterPro" id="IPR014710">
    <property type="entry name" value="RmlC-like_jellyroll"/>
</dbReference>
<dbReference type="AlphaFoldDB" id="A0A1N7S2D6"/>
<dbReference type="Proteomes" id="UP000195569">
    <property type="component" value="Unassembled WGS sequence"/>
</dbReference>
<dbReference type="EMBL" id="CYGY02000030">
    <property type="protein sequence ID" value="SIT41528.1"/>
    <property type="molecule type" value="Genomic_DNA"/>
</dbReference>
<evidence type="ECO:0008006" key="3">
    <source>
        <dbReference type="Google" id="ProtNLM"/>
    </source>
</evidence>
<evidence type="ECO:0000313" key="2">
    <source>
        <dbReference type="Proteomes" id="UP000195569"/>
    </source>
</evidence>